<proteinExistence type="predicted"/>
<name>A0A2H3BNA5_9AGAR</name>
<organism evidence="1 2">
    <name type="scientific">Armillaria solidipes</name>
    <dbReference type="NCBI Taxonomy" id="1076256"/>
    <lineage>
        <taxon>Eukaryota</taxon>
        <taxon>Fungi</taxon>
        <taxon>Dikarya</taxon>
        <taxon>Basidiomycota</taxon>
        <taxon>Agaricomycotina</taxon>
        <taxon>Agaricomycetes</taxon>
        <taxon>Agaricomycetidae</taxon>
        <taxon>Agaricales</taxon>
        <taxon>Marasmiineae</taxon>
        <taxon>Physalacriaceae</taxon>
        <taxon>Armillaria</taxon>
    </lineage>
</organism>
<dbReference type="AlphaFoldDB" id="A0A2H3BNA5"/>
<evidence type="ECO:0000313" key="1">
    <source>
        <dbReference type="EMBL" id="PBK68452.1"/>
    </source>
</evidence>
<keyword evidence="2" id="KW-1185">Reference proteome</keyword>
<protein>
    <submittedName>
        <fullName evidence="1">Uncharacterized protein</fullName>
    </submittedName>
</protein>
<evidence type="ECO:0000313" key="2">
    <source>
        <dbReference type="Proteomes" id="UP000218334"/>
    </source>
</evidence>
<reference evidence="2" key="1">
    <citation type="journal article" date="2017" name="Nat. Ecol. Evol.">
        <title>Genome expansion and lineage-specific genetic innovations in the forest pathogenic fungi Armillaria.</title>
        <authorList>
            <person name="Sipos G."/>
            <person name="Prasanna A.N."/>
            <person name="Walter M.C."/>
            <person name="O'Connor E."/>
            <person name="Balint B."/>
            <person name="Krizsan K."/>
            <person name="Kiss B."/>
            <person name="Hess J."/>
            <person name="Varga T."/>
            <person name="Slot J."/>
            <person name="Riley R."/>
            <person name="Boka B."/>
            <person name="Rigling D."/>
            <person name="Barry K."/>
            <person name="Lee J."/>
            <person name="Mihaltcheva S."/>
            <person name="LaButti K."/>
            <person name="Lipzen A."/>
            <person name="Waldron R."/>
            <person name="Moloney N.M."/>
            <person name="Sperisen C."/>
            <person name="Kredics L."/>
            <person name="Vagvoelgyi C."/>
            <person name="Patrignani A."/>
            <person name="Fitzpatrick D."/>
            <person name="Nagy I."/>
            <person name="Doyle S."/>
            <person name="Anderson J.B."/>
            <person name="Grigoriev I.V."/>
            <person name="Gueldener U."/>
            <person name="Muensterkoetter M."/>
            <person name="Nagy L.G."/>
        </authorList>
    </citation>
    <scope>NUCLEOTIDE SEQUENCE [LARGE SCALE GENOMIC DNA]</scope>
    <source>
        <strain evidence="2">28-4</strain>
    </source>
</reference>
<sequence length="330" mass="37648">MHVDNTEFYVPKPKPPNYHGRSRICQWWMQSPVRLIVMAIEILLRTPTSGVADALTNIKATWSHLFPHCERLKGIVQPSNRYPASHSQSFSLKIKSSLLTREDTPNLLHVYLYPGTAFHQSWPFHQRKTFGWIRTLLVTGYAAKYRKERPLCLTFNEIGGWFGGSDLATGSDEECKKISVIDGGSFFSVIHRPLQELQPIRTVIHISAIHMYKIKLNSSYKRSLPTLSTSYCDLKSADIFGSAGVKEVPAVKSRECQARTGVVKWKLMFPRMKVLFNLRKRVMDLLSEGGLQDKTQLLARLRKRDATENIEIVSGDPYCRELNLGLREKG</sequence>
<accession>A0A2H3BNA5</accession>
<dbReference type="EMBL" id="KZ293432">
    <property type="protein sequence ID" value="PBK68452.1"/>
    <property type="molecule type" value="Genomic_DNA"/>
</dbReference>
<gene>
    <name evidence="1" type="ORF">ARMSODRAFT_975858</name>
</gene>
<dbReference type="Proteomes" id="UP000218334">
    <property type="component" value="Unassembled WGS sequence"/>
</dbReference>